<feature type="compositionally biased region" description="Pro residues" evidence="1">
    <location>
        <begin position="532"/>
        <end position="550"/>
    </location>
</feature>
<protein>
    <submittedName>
        <fullName evidence="2">Uncharacterized protein</fullName>
    </submittedName>
</protein>
<feature type="compositionally biased region" description="Low complexity" evidence="1">
    <location>
        <begin position="312"/>
        <end position="346"/>
    </location>
</feature>
<feature type="region of interest" description="Disordered" evidence="1">
    <location>
        <begin position="497"/>
        <end position="563"/>
    </location>
</feature>
<feature type="compositionally biased region" description="Polar residues" evidence="1">
    <location>
        <begin position="299"/>
        <end position="311"/>
    </location>
</feature>
<feature type="compositionally biased region" description="Polar residues" evidence="1">
    <location>
        <begin position="582"/>
        <end position="597"/>
    </location>
</feature>
<feature type="compositionally biased region" description="Polar residues" evidence="1">
    <location>
        <begin position="396"/>
        <end position="413"/>
    </location>
</feature>
<dbReference type="AlphaFoldDB" id="A0AAN6YN94"/>
<organism evidence="2 3">
    <name type="scientific">Podospora fimiseda</name>
    <dbReference type="NCBI Taxonomy" id="252190"/>
    <lineage>
        <taxon>Eukaryota</taxon>
        <taxon>Fungi</taxon>
        <taxon>Dikarya</taxon>
        <taxon>Ascomycota</taxon>
        <taxon>Pezizomycotina</taxon>
        <taxon>Sordariomycetes</taxon>
        <taxon>Sordariomycetidae</taxon>
        <taxon>Sordariales</taxon>
        <taxon>Podosporaceae</taxon>
        <taxon>Podospora</taxon>
    </lineage>
</organism>
<sequence length="649" mass="72378">MSNTRYLIPAWARPEYRCDCWDRNIREQCKSNGLCNGWIGAEGASRNVLPGRRTKDKKYEARSNIDCAYCCEANCPTGNGEAGVSKSGVRDQPTPNLKYCPCFLEDGRPKRGCRAKGEGGQEYCKIFYITNQIGCAECRIKRCRGVDWTFSQGMRLCQCRVENGLYPEDPESRCNTYKKDDAGLEVKPCTEVTISRSGTCLWCQKAKCPIRSESTSALRSQPQEPSGVISKAPNLATSLLQYGHVYSTIQAAPNPMAPMGTFTNNINNYTGPNYFLGSQQSLVHQGLQSMENPSAAPSPGSQTQASPAGRTQPQKQQAQSQAQMATNEQTQQYYQPQQPPQYSSQVPVYRQHPLITQNAPPEFFFDTSDSEQTNPVQESMMYQPVMYRQQQQQSQPESGTISQSSLNNPQQILPSGSLQQFMLPQQNAAHGYQYPSQHPRPQHMQPQPNSGTLPQTNLNNPQQQLLSGSQQPSTSLSQPMYNQYQQQPTAFYQPQPTAFHQQQPISYQPQKQQQQQPISYQQQQHISFQPQQEPPPVRSPQRAPPDPPDLPKTINPQDLIKNHEVEVQLQYAYQRPMTRSQVAATAAEPSSTHTCPTLVSDPCGSQKQKRAAPSSSSSSSAGSARGDNEEGRRGGNKKKDKHRGKKSKS</sequence>
<feature type="compositionally biased region" description="Basic residues" evidence="1">
    <location>
        <begin position="634"/>
        <end position="649"/>
    </location>
</feature>
<gene>
    <name evidence="2" type="ORF">QBC38DRAFT_519230</name>
</gene>
<dbReference type="EMBL" id="MU865474">
    <property type="protein sequence ID" value="KAK4222394.1"/>
    <property type="molecule type" value="Genomic_DNA"/>
</dbReference>
<feature type="region of interest" description="Disordered" evidence="1">
    <location>
        <begin position="387"/>
        <end position="413"/>
    </location>
</feature>
<evidence type="ECO:0000313" key="2">
    <source>
        <dbReference type="EMBL" id="KAK4222394.1"/>
    </source>
</evidence>
<feature type="region of interest" description="Disordered" evidence="1">
    <location>
        <begin position="582"/>
        <end position="649"/>
    </location>
</feature>
<evidence type="ECO:0000313" key="3">
    <source>
        <dbReference type="Proteomes" id="UP001301958"/>
    </source>
</evidence>
<feature type="region of interest" description="Disordered" evidence="1">
    <location>
        <begin position="431"/>
        <end position="478"/>
    </location>
</feature>
<dbReference type="Proteomes" id="UP001301958">
    <property type="component" value="Unassembled WGS sequence"/>
</dbReference>
<feature type="compositionally biased region" description="Low complexity" evidence="1">
    <location>
        <begin position="611"/>
        <end position="625"/>
    </location>
</feature>
<reference evidence="2" key="2">
    <citation type="submission" date="2023-05" db="EMBL/GenBank/DDBJ databases">
        <authorList>
            <consortium name="Lawrence Berkeley National Laboratory"/>
            <person name="Steindorff A."/>
            <person name="Hensen N."/>
            <person name="Bonometti L."/>
            <person name="Westerberg I."/>
            <person name="Brannstrom I.O."/>
            <person name="Guillou S."/>
            <person name="Cros-Aarteil S."/>
            <person name="Calhoun S."/>
            <person name="Haridas S."/>
            <person name="Kuo A."/>
            <person name="Mondo S."/>
            <person name="Pangilinan J."/>
            <person name="Riley R."/>
            <person name="Labutti K."/>
            <person name="Andreopoulos B."/>
            <person name="Lipzen A."/>
            <person name="Chen C."/>
            <person name="Yanf M."/>
            <person name="Daum C."/>
            <person name="Ng V."/>
            <person name="Clum A."/>
            <person name="Ohm R."/>
            <person name="Martin F."/>
            <person name="Silar P."/>
            <person name="Natvig D."/>
            <person name="Lalanne C."/>
            <person name="Gautier V."/>
            <person name="Ament-Velasquez S.L."/>
            <person name="Kruys A."/>
            <person name="Hutchinson M.I."/>
            <person name="Powell A.J."/>
            <person name="Barry K."/>
            <person name="Miller A.N."/>
            <person name="Grigoriev I.V."/>
            <person name="Debuchy R."/>
            <person name="Gladieux P."/>
            <person name="Thoren M.H."/>
            <person name="Johannesson H."/>
        </authorList>
    </citation>
    <scope>NUCLEOTIDE SEQUENCE</scope>
    <source>
        <strain evidence="2">CBS 990.96</strain>
    </source>
</reference>
<accession>A0AAN6YN94</accession>
<proteinExistence type="predicted"/>
<evidence type="ECO:0000256" key="1">
    <source>
        <dbReference type="SAM" id="MobiDB-lite"/>
    </source>
</evidence>
<keyword evidence="3" id="KW-1185">Reference proteome</keyword>
<name>A0AAN6YN94_9PEZI</name>
<reference evidence="2" key="1">
    <citation type="journal article" date="2023" name="Mol. Phylogenet. Evol.">
        <title>Genome-scale phylogeny and comparative genomics of the fungal order Sordariales.</title>
        <authorList>
            <person name="Hensen N."/>
            <person name="Bonometti L."/>
            <person name="Westerberg I."/>
            <person name="Brannstrom I.O."/>
            <person name="Guillou S."/>
            <person name="Cros-Aarteil S."/>
            <person name="Calhoun S."/>
            <person name="Haridas S."/>
            <person name="Kuo A."/>
            <person name="Mondo S."/>
            <person name="Pangilinan J."/>
            <person name="Riley R."/>
            <person name="LaButti K."/>
            <person name="Andreopoulos B."/>
            <person name="Lipzen A."/>
            <person name="Chen C."/>
            <person name="Yan M."/>
            <person name="Daum C."/>
            <person name="Ng V."/>
            <person name="Clum A."/>
            <person name="Steindorff A."/>
            <person name="Ohm R.A."/>
            <person name="Martin F."/>
            <person name="Silar P."/>
            <person name="Natvig D.O."/>
            <person name="Lalanne C."/>
            <person name="Gautier V."/>
            <person name="Ament-Velasquez S.L."/>
            <person name="Kruys A."/>
            <person name="Hutchinson M.I."/>
            <person name="Powell A.J."/>
            <person name="Barry K."/>
            <person name="Miller A.N."/>
            <person name="Grigoriev I.V."/>
            <person name="Debuchy R."/>
            <person name="Gladieux P."/>
            <person name="Hiltunen Thoren M."/>
            <person name="Johannesson H."/>
        </authorList>
    </citation>
    <scope>NUCLEOTIDE SEQUENCE</scope>
    <source>
        <strain evidence="2">CBS 990.96</strain>
    </source>
</reference>
<feature type="region of interest" description="Disordered" evidence="1">
    <location>
        <begin position="285"/>
        <end position="346"/>
    </location>
</feature>
<comment type="caution">
    <text evidence="2">The sequence shown here is derived from an EMBL/GenBank/DDBJ whole genome shotgun (WGS) entry which is preliminary data.</text>
</comment>
<feature type="compositionally biased region" description="Low complexity" evidence="1">
    <location>
        <begin position="435"/>
        <end position="478"/>
    </location>
</feature>
<feature type="compositionally biased region" description="Low complexity" evidence="1">
    <location>
        <begin position="501"/>
        <end position="531"/>
    </location>
</feature>